<dbReference type="SMART" id="SM00287">
    <property type="entry name" value="SH3b"/>
    <property type="match status" value="2"/>
</dbReference>
<comment type="caution">
    <text evidence="2">The sequence shown here is derived from an EMBL/GenBank/DDBJ whole genome shotgun (WGS) entry which is preliminary data.</text>
</comment>
<dbReference type="PANTHER" id="PTHR34408:SF1">
    <property type="entry name" value="GLYCOSYL HYDROLASE FAMILY 19 DOMAIN-CONTAINING PROTEIN HI_1415"/>
    <property type="match status" value="1"/>
</dbReference>
<evidence type="ECO:0000259" key="1">
    <source>
        <dbReference type="PROSITE" id="PS51781"/>
    </source>
</evidence>
<dbReference type="InterPro" id="IPR052354">
    <property type="entry name" value="Cell_Wall_Dynamics_Protein"/>
</dbReference>
<reference evidence="2" key="1">
    <citation type="submission" date="2020-12" db="EMBL/GenBank/DDBJ databases">
        <title>Comamonas sp. nov., isolated from stream water.</title>
        <authorList>
            <person name="Park K.-H."/>
        </authorList>
    </citation>
    <scope>NUCLEOTIDE SEQUENCE</scope>
    <source>
        <strain evidence="2">EJ-4</strain>
    </source>
</reference>
<name>A0A843B2X4_9BURK</name>
<protein>
    <submittedName>
        <fullName evidence="2">SH3 domain-containing protein</fullName>
    </submittedName>
</protein>
<dbReference type="Pfam" id="PF06347">
    <property type="entry name" value="SH3_4"/>
    <property type="match status" value="1"/>
</dbReference>
<organism evidence="2 3">
    <name type="scientific">Comamonas suwonensis</name>
    <dbReference type="NCBI Taxonomy" id="2606214"/>
    <lineage>
        <taxon>Bacteria</taxon>
        <taxon>Pseudomonadati</taxon>
        <taxon>Pseudomonadota</taxon>
        <taxon>Betaproteobacteria</taxon>
        <taxon>Burkholderiales</taxon>
        <taxon>Comamonadaceae</taxon>
        <taxon>Comamonas</taxon>
    </lineage>
</organism>
<dbReference type="Pfam" id="PF08239">
    <property type="entry name" value="SH3_3"/>
    <property type="match status" value="1"/>
</dbReference>
<evidence type="ECO:0000313" key="3">
    <source>
        <dbReference type="Proteomes" id="UP000530032"/>
    </source>
</evidence>
<keyword evidence="3" id="KW-1185">Reference proteome</keyword>
<dbReference type="AlphaFoldDB" id="A0A843B2X4"/>
<dbReference type="Gene3D" id="2.30.30.40">
    <property type="entry name" value="SH3 Domains"/>
    <property type="match status" value="2"/>
</dbReference>
<dbReference type="EMBL" id="JABBCQ020000013">
    <property type="protein sequence ID" value="MBI1625796.1"/>
    <property type="molecule type" value="Genomic_DNA"/>
</dbReference>
<dbReference type="InterPro" id="IPR010466">
    <property type="entry name" value="DUF1058"/>
</dbReference>
<feature type="domain" description="SH3b" evidence="1">
    <location>
        <begin position="119"/>
        <end position="181"/>
    </location>
</feature>
<proteinExistence type="predicted"/>
<dbReference type="PANTHER" id="PTHR34408">
    <property type="entry name" value="FAMILY PROTEIN, PUTATIVE-RELATED"/>
    <property type="match status" value="1"/>
</dbReference>
<sequence>MRVRTTFSKKRRICPVLCNPSRTATWIRKAATSAASSALIALTALSTSLMPAAAQAQEFVSIKGNSVNVREKPSTRSSTQWELSKGYPLQVTQRKGQWLRVKDYEATLGWVHAPLTSKSPHMVVTARTANLRSGPGQKHGRVGQLKQYEVLQTLKKQGSWAQVQRSNGQSGWVAKNLVWGW</sequence>
<dbReference type="InterPro" id="IPR003646">
    <property type="entry name" value="SH3-like_bac-type"/>
</dbReference>
<accession>A0A843B2X4</accession>
<gene>
    <name evidence="2" type="ORF">HF327_014935</name>
</gene>
<evidence type="ECO:0000313" key="2">
    <source>
        <dbReference type="EMBL" id="MBI1625796.1"/>
    </source>
</evidence>
<dbReference type="PROSITE" id="PS51781">
    <property type="entry name" value="SH3B"/>
    <property type="match status" value="1"/>
</dbReference>
<dbReference type="Proteomes" id="UP000530032">
    <property type="component" value="Unassembled WGS sequence"/>
</dbReference>